<evidence type="ECO:0000259" key="2">
    <source>
        <dbReference type="Pfam" id="PF18821"/>
    </source>
</evidence>
<feature type="non-terminal residue" evidence="3">
    <location>
        <position position="818"/>
    </location>
</feature>
<protein>
    <submittedName>
        <fullName evidence="3">Relaxase</fullName>
    </submittedName>
</protein>
<dbReference type="InterPro" id="IPR040677">
    <property type="entry name" value="LPD7"/>
</dbReference>
<proteinExistence type="predicted"/>
<feature type="domain" description="Large polyvalent protein-associated" evidence="2">
    <location>
        <begin position="691"/>
        <end position="775"/>
    </location>
</feature>
<dbReference type="EMBL" id="AAHOQI010000046">
    <property type="protein sequence ID" value="EBY6522181.1"/>
    <property type="molecule type" value="Genomic_DNA"/>
</dbReference>
<reference evidence="3" key="1">
    <citation type="submission" date="2018-09" db="EMBL/GenBank/DDBJ databases">
        <authorList>
            <person name="Ashton P.M."/>
            <person name="Dallman T."/>
            <person name="Nair S."/>
            <person name="De Pinna E."/>
            <person name="Peters T."/>
            <person name="Grant K."/>
        </authorList>
    </citation>
    <scope>NUCLEOTIDE SEQUENCE</scope>
    <source>
        <strain evidence="3">572519</strain>
    </source>
</reference>
<feature type="compositionally biased region" description="Basic and acidic residues" evidence="1">
    <location>
        <begin position="798"/>
        <end position="812"/>
    </location>
</feature>
<dbReference type="AlphaFoldDB" id="A0A5W9YNK1"/>
<name>A0A5W9YNK1_SALTM</name>
<gene>
    <name evidence="3" type="ORF">D5P17_25110</name>
</gene>
<evidence type="ECO:0000313" key="3">
    <source>
        <dbReference type="EMBL" id="EBY6522181.1"/>
    </source>
</evidence>
<sequence>MIVRYGGGNDGIVDYLINGRKAERQYTRDELDHRVVLDGDLQTTDKIIDSIENKSQERYLHITLSFHESHVSNEVLKAVVDDYKKLLMNAYHPDEYSFYAEAHLPKIRHIQDNSTGELVERKPHIHIVIPKVNLITEKFLNPVGDVTKGHTIEQLDAIQEFINNKYNLDSPKDYPRKDADYGKIISRVKGDLYKEHHSELKGELLSRIENEKIENYSVFKDIVAEYGELRIRNAGKTNEYLAVKLPGDKKYTNLKSPLFRQNYIETRTLTLEKPTHKEIEKRLNTWLNKTSHEIKHIFNQAEKTRELYKTLSPSQQIDFLQERIKEYDSREKLNERNSWQTSGREGGYKSCPKKFARIRQSEATVGLSRMPQRGMVYGINGFTRPDSVSVLSDISQRDLAEQLPQREHPGQDVRRDYDRQFTESGIKSLERSSFLCETMFQTLNEAAEKNEITTMAEIRRNIDPVRFLSSAAERFNIIPAQHKIRTAKDGSPRFSVGNRNMNASDFLTKHINLAWKDAKSFLLEVYSQQLENTPYTRYPTYRRLTHHEARERLNSLNLSEKTLRNTIRFERGKLYNDLREMRRELKLIPREQRDIAVGVIVYKKLTTLERLSELDTDGRHIIRQYHADWHKDKDEMKALERLKSYLNFDEINAISADEPELSLQKAVDSQRRLEEAKKVNTKLKDLVMDKQDSRIVYRDQESEKPVFTDKGNFVVAGKNPSKEEIGIMLEYSREKFGGVLKLTGSEDFKKMCAEVAAEQDMKIILRPEQYQQMMLELKAELQGNKFEQVETQENSQESESRIEKGDALKEQATEQAQA</sequence>
<organism evidence="3">
    <name type="scientific">Salmonella typhimurium</name>
    <dbReference type="NCBI Taxonomy" id="90371"/>
    <lineage>
        <taxon>Bacteria</taxon>
        <taxon>Pseudomonadati</taxon>
        <taxon>Pseudomonadota</taxon>
        <taxon>Gammaproteobacteria</taxon>
        <taxon>Enterobacterales</taxon>
        <taxon>Enterobacteriaceae</taxon>
        <taxon>Salmonella</taxon>
    </lineage>
</organism>
<dbReference type="Pfam" id="PF18821">
    <property type="entry name" value="LPD7"/>
    <property type="match status" value="1"/>
</dbReference>
<feature type="region of interest" description="Disordered" evidence="1">
    <location>
        <begin position="788"/>
        <end position="818"/>
    </location>
</feature>
<accession>A0A5W9YNK1</accession>
<comment type="caution">
    <text evidence="3">The sequence shown here is derived from an EMBL/GenBank/DDBJ whole genome shotgun (WGS) entry which is preliminary data.</text>
</comment>
<evidence type="ECO:0000256" key="1">
    <source>
        <dbReference type="SAM" id="MobiDB-lite"/>
    </source>
</evidence>